<dbReference type="Gramene" id="OE9A121954T1">
    <property type="protein sequence ID" value="OE9A121954C1"/>
    <property type="gene ID" value="OE9A121954"/>
</dbReference>
<evidence type="ECO:0000313" key="3">
    <source>
        <dbReference type="Proteomes" id="UP000594638"/>
    </source>
</evidence>
<dbReference type="Proteomes" id="UP000594638">
    <property type="component" value="Unassembled WGS sequence"/>
</dbReference>
<gene>
    <name evidence="2" type="ORF">OLEA9_A121954</name>
</gene>
<sequence>MFEDSANNDTGDTTPICEETNDSSDESDKLDRPESRWMSPTVGVERNVDSAVAKVGRTKISARELSFSFDRTTTASEKVATKLDNLVGSNVPKMKTCMKKLFKAGKLQKKIKLISTFGCARFYAR</sequence>
<feature type="region of interest" description="Disordered" evidence="1">
    <location>
        <begin position="1"/>
        <end position="37"/>
    </location>
</feature>
<feature type="compositionally biased region" description="Polar residues" evidence="1">
    <location>
        <begin position="1"/>
        <end position="13"/>
    </location>
</feature>
<feature type="compositionally biased region" description="Basic and acidic residues" evidence="1">
    <location>
        <begin position="26"/>
        <end position="35"/>
    </location>
</feature>
<evidence type="ECO:0000313" key="2">
    <source>
        <dbReference type="EMBL" id="CAA2954676.1"/>
    </source>
</evidence>
<dbReference type="EMBL" id="CACTIH010000121">
    <property type="protein sequence ID" value="CAA2954676.1"/>
    <property type="molecule type" value="Genomic_DNA"/>
</dbReference>
<reference evidence="2 3" key="1">
    <citation type="submission" date="2019-12" db="EMBL/GenBank/DDBJ databases">
        <authorList>
            <person name="Alioto T."/>
            <person name="Alioto T."/>
            <person name="Gomez Garrido J."/>
        </authorList>
    </citation>
    <scope>NUCLEOTIDE SEQUENCE [LARGE SCALE GENOMIC DNA]</scope>
</reference>
<name>A0A8S0PMI9_OLEEU</name>
<organism evidence="2 3">
    <name type="scientific">Olea europaea subsp. europaea</name>
    <dbReference type="NCBI Taxonomy" id="158383"/>
    <lineage>
        <taxon>Eukaryota</taxon>
        <taxon>Viridiplantae</taxon>
        <taxon>Streptophyta</taxon>
        <taxon>Embryophyta</taxon>
        <taxon>Tracheophyta</taxon>
        <taxon>Spermatophyta</taxon>
        <taxon>Magnoliopsida</taxon>
        <taxon>eudicotyledons</taxon>
        <taxon>Gunneridae</taxon>
        <taxon>Pentapetalae</taxon>
        <taxon>asterids</taxon>
        <taxon>lamiids</taxon>
        <taxon>Lamiales</taxon>
        <taxon>Oleaceae</taxon>
        <taxon>Oleeae</taxon>
        <taxon>Olea</taxon>
    </lineage>
</organism>
<protein>
    <submittedName>
        <fullName evidence="2">Uncharacterized protein</fullName>
    </submittedName>
</protein>
<comment type="caution">
    <text evidence="2">The sequence shown here is derived from an EMBL/GenBank/DDBJ whole genome shotgun (WGS) entry which is preliminary data.</text>
</comment>
<dbReference type="AlphaFoldDB" id="A0A8S0PMI9"/>
<accession>A0A8S0PMI9</accession>
<keyword evidence="3" id="KW-1185">Reference proteome</keyword>
<evidence type="ECO:0000256" key="1">
    <source>
        <dbReference type="SAM" id="MobiDB-lite"/>
    </source>
</evidence>
<proteinExistence type="predicted"/>